<reference evidence="4" key="1">
    <citation type="journal article" date="2019" name="Int. J. Syst. Evol. Microbiol.">
        <title>The Global Catalogue of Microorganisms (GCM) 10K type strain sequencing project: providing services to taxonomists for standard genome sequencing and annotation.</title>
        <authorList>
            <consortium name="The Broad Institute Genomics Platform"/>
            <consortium name="The Broad Institute Genome Sequencing Center for Infectious Disease"/>
            <person name="Wu L."/>
            <person name="Ma J."/>
        </authorList>
    </citation>
    <scope>NUCLEOTIDE SEQUENCE [LARGE SCALE GENOMIC DNA]</scope>
    <source>
        <strain evidence="4">JCM 16546</strain>
    </source>
</reference>
<dbReference type="RefSeq" id="WP_221860980.1">
    <property type="nucleotide sequence ID" value="NZ_BAAAYV010000007.1"/>
</dbReference>
<evidence type="ECO:0000259" key="2">
    <source>
        <dbReference type="Pfam" id="PF03807"/>
    </source>
</evidence>
<dbReference type="Gene3D" id="3.40.50.720">
    <property type="entry name" value="NAD(P)-binding Rossmann-like Domain"/>
    <property type="match status" value="1"/>
</dbReference>
<proteinExistence type="predicted"/>
<dbReference type="EMBL" id="BAAAYV010000007">
    <property type="protein sequence ID" value="GAA3658419.1"/>
    <property type="molecule type" value="Genomic_DNA"/>
</dbReference>
<dbReference type="Proteomes" id="UP001410795">
    <property type="component" value="Unassembled WGS sequence"/>
</dbReference>
<accession>A0ABP7BFJ4</accession>
<keyword evidence="1" id="KW-0560">Oxidoreductase</keyword>
<comment type="caution">
    <text evidence="3">The sequence shown here is derived from an EMBL/GenBank/DDBJ whole genome shotgun (WGS) entry which is preliminary data.</text>
</comment>
<protein>
    <submittedName>
        <fullName evidence="3">NAD(P)-binding domain-containing protein</fullName>
    </submittedName>
</protein>
<feature type="domain" description="Pyrroline-5-carboxylate reductase catalytic N-terminal" evidence="2">
    <location>
        <begin position="6"/>
        <end position="94"/>
    </location>
</feature>
<organism evidence="3 4">
    <name type="scientific">Microbacterium marinilacus</name>
    <dbReference type="NCBI Taxonomy" id="415209"/>
    <lineage>
        <taxon>Bacteria</taxon>
        <taxon>Bacillati</taxon>
        <taxon>Actinomycetota</taxon>
        <taxon>Actinomycetes</taxon>
        <taxon>Micrococcales</taxon>
        <taxon>Microbacteriaceae</taxon>
        <taxon>Microbacterium</taxon>
    </lineage>
</organism>
<keyword evidence="4" id="KW-1185">Reference proteome</keyword>
<name>A0ABP7BFJ4_9MICO</name>
<dbReference type="PANTHER" id="PTHR14239">
    <property type="entry name" value="DUDULIN-RELATED"/>
    <property type="match status" value="1"/>
</dbReference>
<dbReference type="Pfam" id="PF03807">
    <property type="entry name" value="F420_oxidored"/>
    <property type="match status" value="1"/>
</dbReference>
<dbReference type="InterPro" id="IPR028939">
    <property type="entry name" value="P5C_Rdtase_cat_N"/>
</dbReference>
<sequence length="234" mass="23820">MGALVVGVIGSGNIGKGVAKLSTVAGLETVMANSRGPASLVEAVADLGEHAAADTVEQTILRADVVVLAIPFGAGGDLPAGVLVGKTVVDATNYYPDRDGHIAALDEGTVTSSEHVASLLPDARLVKGLNNIDFVRLPQLGRPAGSAERSALPIAGDDPAAKAEVTAFLDAIGFDALDLGPLAEGRRSQPGTPIYVTPYSRPAESAVEDPMQRFLTAVPVPVPLAEAIELTASV</sequence>
<dbReference type="InterPro" id="IPR036291">
    <property type="entry name" value="NAD(P)-bd_dom_sf"/>
</dbReference>
<evidence type="ECO:0000256" key="1">
    <source>
        <dbReference type="ARBA" id="ARBA00023002"/>
    </source>
</evidence>
<evidence type="ECO:0000313" key="4">
    <source>
        <dbReference type="Proteomes" id="UP001410795"/>
    </source>
</evidence>
<dbReference type="InterPro" id="IPR051267">
    <property type="entry name" value="STEAP_metalloreductase"/>
</dbReference>
<evidence type="ECO:0000313" key="3">
    <source>
        <dbReference type="EMBL" id="GAA3658419.1"/>
    </source>
</evidence>
<gene>
    <name evidence="3" type="ORF">GCM10022202_18660</name>
</gene>
<dbReference type="SUPFAM" id="SSF51735">
    <property type="entry name" value="NAD(P)-binding Rossmann-fold domains"/>
    <property type="match status" value="1"/>
</dbReference>